<gene>
    <name evidence="1" type="ORF">Vretifemale_13602</name>
</gene>
<protein>
    <submittedName>
        <fullName evidence="1">Uncharacterized protein</fullName>
    </submittedName>
</protein>
<dbReference type="EMBL" id="BNCP01000031">
    <property type="protein sequence ID" value="GIL84965.1"/>
    <property type="molecule type" value="Genomic_DNA"/>
</dbReference>
<name>A0A8J4FQN6_9CHLO</name>
<accession>A0A8J4FQN6</accession>
<reference evidence="1" key="1">
    <citation type="journal article" date="2021" name="Proc. Natl. Acad. Sci. U.S.A.">
        <title>Three genomes in the algal genus Volvox reveal the fate of a haploid sex-determining region after a transition to homothallism.</title>
        <authorList>
            <person name="Yamamoto K."/>
            <person name="Hamaji T."/>
            <person name="Kawai-Toyooka H."/>
            <person name="Matsuzaki R."/>
            <person name="Takahashi F."/>
            <person name="Nishimura Y."/>
            <person name="Kawachi M."/>
            <person name="Noguchi H."/>
            <person name="Minakuchi Y."/>
            <person name="Umen J.G."/>
            <person name="Toyoda A."/>
            <person name="Nozaki H."/>
        </authorList>
    </citation>
    <scope>NUCLEOTIDE SEQUENCE</scope>
    <source>
        <strain evidence="1">NIES-3786</strain>
    </source>
</reference>
<sequence length="225" mass="25872">MGFGARELLTREGDRSPFLQQYSATPIQRSICEHFDTKWQRVVGECKGNVIGNDTFQLLKRLLALRCPGTRRSKSTLTSQIRERDRKDRVLLDELTEVVGQTKELTQLLEVLRRRPITNHSYLPWVHPDTSGRHNVAQVLHLRLCPEAFGTLSKQLLPPQHLKHKLKMLQVLLARLGVDQDVIQVANDEPVDIRPKHAVHDRLERRRGIGQPERQDRVLEVTKGG</sequence>
<evidence type="ECO:0000313" key="1">
    <source>
        <dbReference type="EMBL" id="GIL84965.1"/>
    </source>
</evidence>
<feature type="non-terminal residue" evidence="1">
    <location>
        <position position="225"/>
    </location>
</feature>
<dbReference type="AlphaFoldDB" id="A0A8J4FQN6"/>
<proteinExistence type="predicted"/>
<dbReference type="Proteomes" id="UP000747110">
    <property type="component" value="Unassembled WGS sequence"/>
</dbReference>
<evidence type="ECO:0000313" key="2">
    <source>
        <dbReference type="Proteomes" id="UP000747110"/>
    </source>
</evidence>
<organism evidence="1 2">
    <name type="scientific">Volvox reticuliferus</name>
    <dbReference type="NCBI Taxonomy" id="1737510"/>
    <lineage>
        <taxon>Eukaryota</taxon>
        <taxon>Viridiplantae</taxon>
        <taxon>Chlorophyta</taxon>
        <taxon>core chlorophytes</taxon>
        <taxon>Chlorophyceae</taxon>
        <taxon>CS clade</taxon>
        <taxon>Chlamydomonadales</taxon>
        <taxon>Volvocaceae</taxon>
        <taxon>Volvox</taxon>
    </lineage>
</organism>
<keyword evidence="2" id="KW-1185">Reference proteome</keyword>
<comment type="caution">
    <text evidence="1">The sequence shown here is derived from an EMBL/GenBank/DDBJ whole genome shotgun (WGS) entry which is preliminary data.</text>
</comment>